<evidence type="ECO:0000313" key="13">
    <source>
        <dbReference type="RefSeq" id="XP_031560822.1"/>
    </source>
</evidence>
<evidence type="ECO:0000256" key="4">
    <source>
        <dbReference type="ARBA" id="ARBA00022692"/>
    </source>
</evidence>
<evidence type="ECO:0000256" key="5">
    <source>
        <dbReference type="ARBA" id="ARBA00022989"/>
    </source>
</evidence>
<dbReference type="PANTHER" id="PTHR11690:SF300">
    <property type="entry name" value="PICKPOCKET PROTEIN 19"/>
    <property type="match status" value="1"/>
</dbReference>
<keyword evidence="3 11" id="KW-0894">Sodium channel</keyword>
<reference evidence="13" key="1">
    <citation type="submission" date="2025-08" db="UniProtKB">
        <authorList>
            <consortium name="RefSeq"/>
        </authorList>
    </citation>
    <scope>IDENTIFICATION</scope>
    <source>
        <tissue evidence="13">Tentacle</tissue>
    </source>
</reference>
<dbReference type="PANTHER" id="PTHR11690">
    <property type="entry name" value="AMILORIDE-SENSITIVE SODIUM CHANNEL-RELATED"/>
    <property type="match status" value="1"/>
</dbReference>
<dbReference type="GO" id="GO:0015280">
    <property type="term" value="F:ligand-gated sodium channel activity"/>
    <property type="evidence" value="ECO:0007669"/>
    <property type="project" value="TreeGrafter"/>
</dbReference>
<dbReference type="OrthoDB" id="5987228at2759"/>
<comment type="similarity">
    <text evidence="11">Belongs to the amiloride-sensitive sodium channel (TC 1.A.6) family.</text>
</comment>
<dbReference type="GeneID" id="116296855"/>
<sequence length="413" mass="47169">MSNNEEMLKEKPESLRELAHCTTLHGVRFLAEKNVFRRIFWAACLLGATSFCVLQVKEAVEYFRSRPFSTVITIKKETKISFPEVTICNMNSIHTGKYSRQVKRLFPNTTDREIEDDISYMSRSFRVNFDSTIKTGNVSQLNRIRVMLRNLTSISYGIDDILLPKELLSCTWAGKTCGAQNFKAFYDSKSFQCFTFQPSESEVGMAGISQGLQLKMNVGTDWYLPNSYEPFVGQKVVVHPSGEYPQLDPYALLIAPGIHTSCAVRRIQFINLGTPYQTNCGEEELKYVNRGKYSYSRVVCIEDCFYKILVDRCHCKTIEMSGDLPLCLDDVQTNCILALAENMTKVDSYLKCVNSCRESCKNSLYKTKLSTAKLNSKTMANDLDDICKLKNQRLSVCEEIQNKSHMEKIQFVR</sequence>
<comment type="subcellular location">
    <subcellularLocation>
        <location evidence="1">Membrane</location>
        <topology evidence="1">Multi-pass membrane protein</topology>
    </subcellularLocation>
</comment>
<dbReference type="InterPro" id="IPR001873">
    <property type="entry name" value="ENaC"/>
</dbReference>
<keyword evidence="5" id="KW-1133">Transmembrane helix</keyword>
<dbReference type="PRINTS" id="PR01078">
    <property type="entry name" value="AMINACHANNEL"/>
</dbReference>
<evidence type="ECO:0000256" key="8">
    <source>
        <dbReference type="ARBA" id="ARBA00023136"/>
    </source>
</evidence>
<evidence type="ECO:0000256" key="10">
    <source>
        <dbReference type="ARBA" id="ARBA00023303"/>
    </source>
</evidence>
<dbReference type="RefSeq" id="XP_031560822.1">
    <property type="nucleotide sequence ID" value="XM_031704962.1"/>
</dbReference>
<organism evidence="12 13">
    <name type="scientific">Actinia tenebrosa</name>
    <name type="common">Australian red waratah sea anemone</name>
    <dbReference type="NCBI Taxonomy" id="6105"/>
    <lineage>
        <taxon>Eukaryota</taxon>
        <taxon>Metazoa</taxon>
        <taxon>Cnidaria</taxon>
        <taxon>Anthozoa</taxon>
        <taxon>Hexacorallia</taxon>
        <taxon>Actiniaria</taxon>
        <taxon>Actiniidae</taxon>
        <taxon>Actinia</taxon>
    </lineage>
</organism>
<gene>
    <name evidence="13" type="primary">LOC116296855</name>
</gene>
<dbReference type="AlphaFoldDB" id="A0A6P8I705"/>
<dbReference type="GO" id="GO:0005886">
    <property type="term" value="C:plasma membrane"/>
    <property type="evidence" value="ECO:0007669"/>
    <property type="project" value="TreeGrafter"/>
</dbReference>
<evidence type="ECO:0000256" key="2">
    <source>
        <dbReference type="ARBA" id="ARBA00022448"/>
    </source>
</evidence>
<keyword evidence="7 11" id="KW-0406">Ion transport</keyword>
<dbReference type="KEGG" id="aten:116296855"/>
<name>A0A6P8I705_ACTTE</name>
<evidence type="ECO:0000256" key="3">
    <source>
        <dbReference type="ARBA" id="ARBA00022461"/>
    </source>
</evidence>
<evidence type="ECO:0000256" key="7">
    <source>
        <dbReference type="ARBA" id="ARBA00023065"/>
    </source>
</evidence>
<evidence type="ECO:0000256" key="9">
    <source>
        <dbReference type="ARBA" id="ARBA00023201"/>
    </source>
</evidence>
<keyword evidence="8" id="KW-0472">Membrane</keyword>
<accession>A0A6P8I705</accession>
<keyword evidence="9 11" id="KW-0739">Sodium transport</keyword>
<dbReference type="Pfam" id="PF00858">
    <property type="entry name" value="ASC"/>
    <property type="match status" value="1"/>
</dbReference>
<dbReference type="Gene3D" id="2.60.470.10">
    <property type="entry name" value="Acid-sensing ion channels like domains"/>
    <property type="match status" value="1"/>
</dbReference>
<keyword evidence="6" id="KW-0915">Sodium</keyword>
<evidence type="ECO:0000313" key="12">
    <source>
        <dbReference type="Proteomes" id="UP000515163"/>
    </source>
</evidence>
<evidence type="ECO:0000256" key="1">
    <source>
        <dbReference type="ARBA" id="ARBA00004141"/>
    </source>
</evidence>
<keyword evidence="10 11" id="KW-0407">Ion channel</keyword>
<protein>
    <submittedName>
        <fullName evidence="13">Acid-sensing ion channel 1-like</fullName>
    </submittedName>
</protein>
<proteinExistence type="inferred from homology"/>
<dbReference type="InParanoid" id="A0A6P8I705"/>
<evidence type="ECO:0000256" key="6">
    <source>
        <dbReference type="ARBA" id="ARBA00023053"/>
    </source>
</evidence>
<evidence type="ECO:0000256" key="11">
    <source>
        <dbReference type="RuleBase" id="RU000679"/>
    </source>
</evidence>
<keyword evidence="12" id="KW-1185">Reference proteome</keyword>
<dbReference type="Proteomes" id="UP000515163">
    <property type="component" value="Unplaced"/>
</dbReference>
<keyword evidence="4 11" id="KW-0812">Transmembrane</keyword>
<keyword evidence="2 11" id="KW-0813">Transport</keyword>